<evidence type="ECO:0000256" key="7">
    <source>
        <dbReference type="ARBA" id="ARBA00023065"/>
    </source>
</evidence>
<keyword evidence="6" id="KW-0915">Sodium</keyword>
<feature type="transmembrane region" description="Helical" evidence="11">
    <location>
        <begin position="368"/>
        <end position="386"/>
    </location>
</feature>
<dbReference type="Pfam" id="PF00999">
    <property type="entry name" value="Na_H_Exchanger"/>
    <property type="match status" value="1"/>
</dbReference>
<keyword evidence="8 11" id="KW-0472">Membrane</keyword>
<organism evidence="13 14">
    <name type="scientific">Durusdinium trenchii</name>
    <dbReference type="NCBI Taxonomy" id="1381693"/>
    <lineage>
        <taxon>Eukaryota</taxon>
        <taxon>Sar</taxon>
        <taxon>Alveolata</taxon>
        <taxon>Dinophyceae</taxon>
        <taxon>Suessiales</taxon>
        <taxon>Symbiodiniaceae</taxon>
        <taxon>Durusdinium</taxon>
    </lineage>
</organism>
<evidence type="ECO:0000256" key="3">
    <source>
        <dbReference type="ARBA" id="ARBA00022449"/>
    </source>
</evidence>
<protein>
    <recommendedName>
        <fullName evidence="12">Cation/H+ exchanger transmembrane domain-containing protein</fullName>
    </recommendedName>
</protein>
<gene>
    <name evidence="13" type="ORF">CCMP2556_LOCUS39023</name>
</gene>
<feature type="transmembrane region" description="Helical" evidence="11">
    <location>
        <begin position="172"/>
        <end position="198"/>
    </location>
</feature>
<keyword evidence="7" id="KW-0406">Ion transport</keyword>
<feature type="transmembrane region" description="Helical" evidence="11">
    <location>
        <begin position="267"/>
        <end position="293"/>
    </location>
</feature>
<dbReference type="InterPro" id="IPR006153">
    <property type="entry name" value="Cation/H_exchanger_TM"/>
</dbReference>
<keyword evidence="9" id="KW-0739">Sodium transport</keyword>
<feature type="domain" description="Cation/H+ exchanger transmembrane" evidence="12">
    <location>
        <begin position="110"/>
        <end position="377"/>
    </location>
</feature>
<proteinExistence type="predicted"/>
<keyword evidence="3" id="KW-0050">Antiport</keyword>
<feature type="region of interest" description="Disordered" evidence="10">
    <location>
        <begin position="486"/>
        <end position="543"/>
    </location>
</feature>
<feature type="transmembrane region" description="Helical" evidence="11">
    <location>
        <begin position="341"/>
        <end position="359"/>
    </location>
</feature>
<dbReference type="PANTHER" id="PTHR10110:SF191">
    <property type="entry name" value="SODIUM_HYDROGEN EXCHANGER 8"/>
    <property type="match status" value="1"/>
</dbReference>
<dbReference type="InterPro" id="IPR018422">
    <property type="entry name" value="Cation/H_exchanger_CPA1"/>
</dbReference>
<dbReference type="PANTHER" id="PTHR10110">
    <property type="entry name" value="SODIUM/HYDROGEN EXCHANGER"/>
    <property type="match status" value="1"/>
</dbReference>
<evidence type="ECO:0000256" key="8">
    <source>
        <dbReference type="ARBA" id="ARBA00023136"/>
    </source>
</evidence>
<keyword evidence="4 11" id="KW-0812">Transmembrane</keyword>
<keyword evidence="5 11" id="KW-1133">Transmembrane helix</keyword>
<evidence type="ECO:0000256" key="2">
    <source>
        <dbReference type="ARBA" id="ARBA00022448"/>
    </source>
</evidence>
<evidence type="ECO:0000256" key="5">
    <source>
        <dbReference type="ARBA" id="ARBA00022989"/>
    </source>
</evidence>
<evidence type="ECO:0000313" key="14">
    <source>
        <dbReference type="Proteomes" id="UP001642484"/>
    </source>
</evidence>
<evidence type="ECO:0000259" key="12">
    <source>
        <dbReference type="Pfam" id="PF00999"/>
    </source>
</evidence>
<reference evidence="13 14" key="1">
    <citation type="submission" date="2024-02" db="EMBL/GenBank/DDBJ databases">
        <authorList>
            <person name="Chen Y."/>
            <person name="Shah S."/>
            <person name="Dougan E. K."/>
            <person name="Thang M."/>
            <person name="Chan C."/>
        </authorList>
    </citation>
    <scope>NUCLEOTIDE SEQUENCE [LARGE SCALE GENOMIC DNA]</scope>
</reference>
<evidence type="ECO:0000256" key="9">
    <source>
        <dbReference type="ARBA" id="ARBA00023201"/>
    </source>
</evidence>
<evidence type="ECO:0000256" key="11">
    <source>
        <dbReference type="SAM" id="Phobius"/>
    </source>
</evidence>
<keyword evidence="14" id="KW-1185">Reference proteome</keyword>
<evidence type="ECO:0000256" key="1">
    <source>
        <dbReference type="ARBA" id="ARBA00004127"/>
    </source>
</evidence>
<feature type="compositionally biased region" description="Polar residues" evidence="10">
    <location>
        <begin position="530"/>
        <end position="543"/>
    </location>
</feature>
<sequence>MPSLRKLVRPTDWETLRSLVCRSVVPTGADEDASPVPLNGMTLQLPGHTGGLQALRKLLFVASVHPIRASQKVWLFLSNFKPQKRPRSLPALDGIQETTATSETILRDRVDHVTTLAIFKEQRLVENGRGHLYYSVLGESILNDAVAITLFGSFTDLVKSGEVVDGPVALRILLDFCGVFLASTLMGVAGGLATAFLLKTARLGAGACEGEHFFFNVPEIGVALVLAYVPFLAAEACNLSGIVAIMFAGITTRHYAHFNLTQVTRQIFLPTIELIASLCETYVFILLGLGVFLMKRAYSFPLVAWTLLLCLLGRALNVYPLALLTNRLSSGPTMSVKEMHMVWFAGLRGVIAFICALSFPKQEDHQDYLLCTTVILVGASLVFMGWPTTGLLRCLKLDAASEAQEPLAARAPRVSWATMPGSRAVRRASQRLKKLLMTQDAVVEEEMNEFEESNGGTGAAPSAAPMGCMGLGSFDAAASNRGARWSAPGVLGSSAERTSRAIGSQRRPKCLENEASPNTKLTRSRELEASLNSKSVSPLSLPS</sequence>
<accession>A0ABP0PWM6</accession>
<evidence type="ECO:0000256" key="6">
    <source>
        <dbReference type="ARBA" id="ARBA00023053"/>
    </source>
</evidence>
<comment type="subcellular location">
    <subcellularLocation>
        <location evidence="1">Endomembrane system</location>
        <topology evidence="1">Multi-pass membrane protein</topology>
    </subcellularLocation>
</comment>
<comment type="caution">
    <text evidence="13">The sequence shown here is derived from an EMBL/GenBank/DDBJ whole genome shotgun (WGS) entry which is preliminary data.</text>
</comment>
<evidence type="ECO:0000256" key="10">
    <source>
        <dbReference type="SAM" id="MobiDB-lite"/>
    </source>
</evidence>
<dbReference type="EMBL" id="CAXAMN010023629">
    <property type="protein sequence ID" value="CAK9079224.1"/>
    <property type="molecule type" value="Genomic_DNA"/>
</dbReference>
<keyword evidence="2" id="KW-0813">Transport</keyword>
<dbReference type="Gene3D" id="6.10.140.1330">
    <property type="match status" value="1"/>
</dbReference>
<evidence type="ECO:0000256" key="4">
    <source>
        <dbReference type="ARBA" id="ARBA00022692"/>
    </source>
</evidence>
<name>A0ABP0PWM6_9DINO</name>
<evidence type="ECO:0000313" key="13">
    <source>
        <dbReference type="EMBL" id="CAK9079224.1"/>
    </source>
</evidence>
<feature type="transmembrane region" description="Helical" evidence="11">
    <location>
        <begin position="300"/>
        <end position="321"/>
    </location>
</feature>
<dbReference type="Proteomes" id="UP001642484">
    <property type="component" value="Unassembled WGS sequence"/>
</dbReference>
<feature type="transmembrane region" description="Helical" evidence="11">
    <location>
        <begin position="219"/>
        <end position="247"/>
    </location>
</feature>